<dbReference type="SMART" id="SM00304">
    <property type="entry name" value="HAMP"/>
    <property type="match status" value="1"/>
</dbReference>
<name>A0A1L9QXF1_9CYAN</name>
<keyword evidence="22" id="KW-1185">Reference proteome</keyword>
<accession>A0A1L9QXF1</accession>
<dbReference type="Pfam" id="PF08448">
    <property type="entry name" value="PAS_4"/>
    <property type="match status" value="1"/>
</dbReference>
<keyword evidence="10" id="KW-0902">Two-component regulatory system</keyword>
<dbReference type="Gene3D" id="3.30.565.10">
    <property type="entry name" value="Histidine kinase-like ATPase, C-terminal domain"/>
    <property type="match status" value="1"/>
</dbReference>
<dbReference type="PROSITE" id="PS50885">
    <property type="entry name" value="HAMP"/>
    <property type="match status" value="1"/>
</dbReference>
<feature type="domain" description="HAMP" evidence="20">
    <location>
        <begin position="397"/>
        <end position="449"/>
    </location>
</feature>
<evidence type="ECO:0000256" key="5">
    <source>
        <dbReference type="ARBA" id="ARBA00022553"/>
    </source>
</evidence>
<feature type="coiled-coil region" evidence="15">
    <location>
        <begin position="597"/>
        <end position="627"/>
    </location>
</feature>
<dbReference type="InterPro" id="IPR001789">
    <property type="entry name" value="Sig_transdc_resp-reg_receiver"/>
</dbReference>
<evidence type="ECO:0000259" key="19">
    <source>
        <dbReference type="PROSITE" id="PS50113"/>
    </source>
</evidence>
<evidence type="ECO:0000256" key="6">
    <source>
        <dbReference type="ARBA" id="ARBA00022679"/>
    </source>
</evidence>
<dbReference type="SUPFAM" id="SSF52172">
    <property type="entry name" value="CheY-like"/>
    <property type="match status" value="1"/>
</dbReference>
<dbReference type="PROSITE" id="PS50113">
    <property type="entry name" value="PAC"/>
    <property type="match status" value="1"/>
</dbReference>
<dbReference type="InterPro" id="IPR011006">
    <property type="entry name" value="CheY-like_superfamily"/>
</dbReference>
<dbReference type="SMART" id="SM00387">
    <property type="entry name" value="HATPase_c"/>
    <property type="match status" value="1"/>
</dbReference>
<dbReference type="SUPFAM" id="SSF55785">
    <property type="entry name" value="PYP-like sensor domain (PAS domain)"/>
    <property type="match status" value="1"/>
</dbReference>
<dbReference type="InterPro" id="IPR000014">
    <property type="entry name" value="PAS"/>
</dbReference>
<dbReference type="InterPro" id="IPR003594">
    <property type="entry name" value="HATPase_dom"/>
</dbReference>
<dbReference type="SMART" id="SM00448">
    <property type="entry name" value="REC"/>
    <property type="match status" value="1"/>
</dbReference>
<dbReference type="PROSITE" id="PS50110">
    <property type="entry name" value="RESPONSE_REGULATORY"/>
    <property type="match status" value="1"/>
</dbReference>
<reference evidence="21" key="1">
    <citation type="submission" date="2016-10" db="EMBL/GenBank/DDBJ databases">
        <title>CRISPR-Cas defence system in Roseofilum reptotaenium: evidence of a bacteriophage-cyanobacterium arms race in the coral black band disease.</title>
        <authorList>
            <person name="Buerger P."/>
            <person name="Wood-Charlson E.M."/>
            <person name="Weynberg K.D."/>
            <person name="Willis B."/>
            <person name="Van Oppen M.J."/>
        </authorList>
    </citation>
    <scope>NUCLEOTIDE SEQUENCE [LARGE SCALE GENOMIC DNA]</scope>
    <source>
        <strain evidence="21">AO1-A</strain>
    </source>
</reference>
<dbReference type="FunFam" id="3.30.565.10:FF:000010">
    <property type="entry name" value="Sensor histidine kinase RcsC"/>
    <property type="match status" value="1"/>
</dbReference>
<evidence type="ECO:0000256" key="16">
    <source>
        <dbReference type="SAM" id="Phobius"/>
    </source>
</evidence>
<evidence type="ECO:0000313" key="21">
    <source>
        <dbReference type="EMBL" id="OJJ27370.1"/>
    </source>
</evidence>
<dbReference type="Pfam" id="PF22673">
    <property type="entry name" value="MCP-like_PDC_1"/>
    <property type="match status" value="1"/>
</dbReference>
<keyword evidence="16" id="KW-0812">Transmembrane</keyword>
<comment type="caution">
    <text evidence="21">The sequence shown here is derived from an EMBL/GenBank/DDBJ whole genome shotgun (WGS) entry which is preliminary data.</text>
</comment>
<feature type="transmembrane region" description="Helical" evidence="16">
    <location>
        <begin position="377"/>
        <end position="401"/>
    </location>
</feature>
<comment type="subcellular location">
    <subcellularLocation>
        <location evidence="2">Membrane</location>
    </subcellularLocation>
</comment>
<dbReference type="InterPro" id="IPR000700">
    <property type="entry name" value="PAS-assoc_C"/>
</dbReference>
<sequence length="1075" mass="121209">MFPYNRWSQLLQRLPLRAVLILPFVLQLVVTVGLVGYLSYQSAQKSIDHLAEELMEDRASKVKLYLLSELSTLFQINRINRDALKHNQLDLDNLEEIVQHFLVQLNQFPSVTTLMLGLPEGQFRVVHRSTIQPGRVELGYSNPEKLNEFIVDFISEEGDRQENLEVLYPFPVQERPWYKAAQSDRAPGWTEPFQIGKDPVLAINAYAPFYSENQALRGVFSVNLSLKGLQQFLQSLPICEGCRMIILDRQGNLIASSTPDPPFQVTVDTTESKPTQIFKRVAPSQSSDPIVAAVGADLEQHSPIQPGQSIYRHLTLTPSGENPQKYIVYLAELTISEQEKNIQGNLFSLELPKDWQFGMIVPETEFMGQIQANINRTIALCILALVLSVGFGLVTAHWIIYPLVRLHNSSQQIASGNLETPVMITGIGVVHRLTDSFSQMQQQLKTSFRTIAEKEHELTLIINSLPLGVVVFNPQGKLILINPKGEEILRGKTPEASLDQINQAYQVYQVGTSMLYPLEQLPLVLAIQGEQAHADDLELRIDGVRVPLEVHAAPIHNLEGEVIYAINLFQDISDRKQAEDLLKHYNQILEQQVSDRTRELHHTNKELENAKQAAEKANQAKSEFIANMSHELRTPLNAILGYPALLQNSPHLSKEDRHYLHLINQSGTYLLSLINQILDFSKIEAGRLTLDMSSVNLHHLIEEIRILFDLKATSKNLHFSINLAPDVPVVIQTDGIKLKQILVNLLNNAIKFTSMGLVSLTVNKISAQQIQFTVTDTGVGIAPEELEHLFQPFVQTESGRHSQEGTGLGLALSQKFVQMLGSTLTVESDLGKGAQFQFELNLQDIVDLPTPDSLSSTQVIQLAADQSKFRILVADDHQSNRLLLVSLLEDWGFEVQEALDGEDAINRWKTWQPHLIFMDIRMPNMNGEQATKVIKEQAQDNPPLIVAITASAFDHQREAVLVAGCDHIIAKPFLPVEISKILEQYLGVQFIYQEPQEFIPYHPDVLTKQDVATLSIQWLEKLEYAVMMGMPDEMDEAINQLGNEQQKIANYLQELVDNFDFQKILDWVEEAKSYC</sequence>
<dbReference type="InterPro" id="IPR004358">
    <property type="entry name" value="Sig_transdc_His_kin-like_C"/>
</dbReference>
<dbReference type="InterPro" id="IPR013656">
    <property type="entry name" value="PAS_4"/>
</dbReference>
<dbReference type="GO" id="GO:0000155">
    <property type="term" value="F:phosphorelay sensor kinase activity"/>
    <property type="evidence" value="ECO:0007669"/>
    <property type="project" value="InterPro"/>
</dbReference>
<dbReference type="InterPro" id="IPR036890">
    <property type="entry name" value="HATPase_C_sf"/>
</dbReference>
<evidence type="ECO:0000256" key="4">
    <source>
        <dbReference type="ARBA" id="ARBA00012438"/>
    </source>
</evidence>
<dbReference type="Gene3D" id="6.10.340.10">
    <property type="match status" value="1"/>
</dbReference>
<dbReference type="InterPro" id="IPR035965">
    <property type="entry name" value="PAS-like_dom_sf"/>
</dbReference>
<evidence type="ECO:0000256" key="10">
    <source>
        <dbReference type="ARBA" id="ARBA00023012"/>
    </source>
</evidence>
<dbReference type="STRING" id="1925591.BI308_02515"/>
<keyword evidence="9" id="KW-0067">ATP-binding</keyword>
<dbReference type="PANTHER" id="PTHR45339:SF1">
    <property type="entry name" value="HYBRID SIGNAL TRANSDUCTION HISTIDINE KINASE J"/>
    <property type="match status" value="1"/>
</dbReference>
<dbReference type="CDD" id="cd17546">
    <property type="entry name" value="REC_hyHK_CKI1_RcsC-like"/>
    <property type="match status" value="1"/>
</dbReference>
<dbReference type="PROSITE" id="PS50109">
    <property type="entry name" value="HIS_KIN"/>
    <property type="match status" value="1"/>
</dbReference>
<dbReference type="Gene3D" id="3.30.450.20">
    <property type="entry name" value="PAS domain"/>
    <property type="match status" value="2"/>
</dbReference>
<dbReference type="GO" id="GO:0005524">
    <property type="term" value="F:ATP binding"/>
    <property type="evidence" value="ECO:0007669"/>
    <property type="project" value="UniProtKB-KW"/>
</dbReference>
<evidence type="ECO:0000256" key="13">
    <source>
        <dbReference type="ARBA" id="ARBA00074306"/>
    </source>
</evidence>
<dbReference type="SMART" id="SM00388">
    <property type="entry name" value="HisKA"/>
    <property type="match status" value="1"/>
</dbReference>
<evidence type="ECO:0000256" key="14">
    <source>
        <dbReference type="PROSITE-ProRule" id="PRU00169"/>
    </source>
</evidence>
<dbReference type="CDD" id="cd06225">
    <property type="entry name" value="HAMP"/>
    <property type="match status" value="1"/>
</dbReference>
<evidence type="ECO:0000256" key="1">
    <source>
        <dbReference type="ARBA" id="ARBA00000085"/>
    </source>
</evidence>
<comment type="catalytic activity">
    <reaction evidence="1">
        <text>ATP + protein L-histidine = ADP + protein N-phospho-L-histidine.</text>
        <dbReference type="EC" id="2.7.13.3"/>
    </reaction>
</comment>
<dbReference type="PANTHER" id="PTHR45339">
    <property type="entry name" value="HYBRID SIGNAL TRANSDUCTION HISTIDINE KINASE J"/>
    <property type="match status" value="1"/>
</dbReference>
<dbReference type="PRINTS" id="PR00344">
    <property type="entry name" value="BCTRLSENSOR"/>
</dbReference>
<dbReference type="InterPro" id="IPR003661">
    <property type="entry name" value="HisK_dim/P_dom"/>
</dbReference>
<dbReference type="Pfam" id="PF02518">
    <property type="entry name" value="HATPase_c"/>
    <property type="match status" value="1"/>
</dbReference>
<keyword evidence="15" id="KW-0175">Coiled coil</keyword>
<gene>
    <name evidence="21" type="ORF">BI308_02515</name>
</gene>
<dbReference type="NCBIfam" id="TIGR00229">
    <property type="entry name" value="sensory_box"/>
    <property type="match status" value="1"/>
</dbReference>
<keyword evidence="12" id="KW-0131">Cell cycle</keyword>
<evidence type="ECO:0000256" key="3">
    <source>
        <dbReference type="ARBA" id="ARBA00006402"/>
    </source>
</evidence>
<keyword evidence="7" id="KW-0547">Nucleotide-binding</keyword>
<keyword evidence="5 14" id="KW-0597">Phosphoprotein</keyword>
<evidence type="ECO:0000259" key="17">
    <source>
        <dbReference type="PROSITE" id="PS50109"/>
    </source>
</evidence>
<protein>
    <recommendedName>
        <fullName evidence="13">Circadian input-output histidine kinase CikA</fullName>
        <ecNumber evidence="4">2.7.13.3</ecNumber>
    </recommendedName>
</protein>
<feature type="modified residue" description="4-aspartylphosphate" evidence="14">
    <location>
        <position position="919"/>
    </location>
</feature>
<dbReference type="FunFam" id="1.10.287.130:FF:000038">
    <property type="entry name" value="Sensory transduction histidine kinase"/>
    <property type="match status" value="1"/>
</dbReference>
<evidence type="ECO:0000256" key="8">
    <source>
        <dbReference type="ARBA" id="ARBA00022777"/>
    </source>
</evidence>
<organism evidence="21 22">
    <name type="scientific">Roseofilum reptotaenium AO1-A</name>
    <dbReference type="NCBI Taxonomy" id="1925591"/>
    <lineage>
        <taxon>Bacteria</taxon>
        <taxon>Bacillati</taxon>
        <taxon>Cyanobacteriota</taxon>
        <taxon>Cyanophyceae</taxon>
        <taxon>Desertifilales</taxon>
        <taxon>Desertifilaceae</taxon>
        <taxon>Roseofilum</taxon>
    </lineage>
</organism>
<dbReference type="InterPro" id="IPR036097">
    <property type="entry name" value="HisK_dim/P_sf"/>
</dbReference>
<dbReference type="CDD" id="cd00082">
    <property type="entry name" value="HisKA"/>
    <property type="match status" value="1"/>
</dbReference>
<evidence type="ECO:0000256" key="15">
    <source>
        <dbReference type="SAM" id="Coils"/>
    </source>
</evidence>
<dbReference type="Gene3D" id="1.10.287.130">
    <property type="match status" value="1"/>
</dbReference>
<evidence type="ECO:0000256" key="11">
    <source>
        <dbReference type="ARBA" id="ARBA00023136"/>
    </source>
</evidence>
<evidence type="ECO:0000256" key="9">
    <source>
        <dbReference type="ARBA" id="ARBA00022840"/>
    </source>
</evidence>
<dbReference type="SUPFAM" id="SSF158472">
    <property type="entry name" value="HAMP domain-like"/>
    <property type="match status" value="1"/>
</dbReference>
<feature type="domain" description="Histidine kinase" evidence="17">
    <location>
        <begin position="627"/>
        <end position="844"/>
    </location>
</feature>
<dbReference type="Proteomes" id="UP000183940">
    <property type="component" value="Unassembled WGS sequence"/>
</dbReference>
<evidence type="ECO:0000256" key="7">
    <source>
        <dbReference type="ARBA" id="ARBA00022741"/>
    </source>
</evidence>
<dbReference type="Gene3D" id="3.40.50.2300">
    <property type="match status" value="1"/>
</dbReference>
<feature type="domain" description="PAC" evidence="19">
    <location>
        <begin position="532"/>
        <end position="584"/>
    </location>
</feature>
<dbReference type="Pfam" id="PF00512">
    <property type="entry name" value="HisKA"/>
    <property type="match status" value="1"/>
</dbReference>
<keyword evidence="6" id="KW-0808">Transferase</keyword>
<dbReference type="SUPFAM" id="SSF55874">
    <property type="entry name" value="ATPase domain of HSP90 chaperone/DNA topoisomerase II/histidine kinase"/>
    <property type="match status" value="1"/>
</dbReference>
<keyword evidence="16" id="KW-1133">Transmembrane helix</keyword>
<feature type="transmembrane region" description="Helical" evidence="16">
    <location>
        <begin position="20"/>
        <end position="40"/>
    </location>
</feature>
<dbReference type="InterPro" id="IPR005467">
    <property type="entry name" value="His_kinase_dom"/>
</dbReference>
<dbReference type="Pfam" id="PF00072">
    <property type="entry name" value="Response_reg"/>
    <property type="match status" value="1"/>
</dbReference>
<dbReference type="CDD" id="cd00130">
    <property type="entry name" value="PAS"/>
    <property type="match status" value="1"/>
</dbReference>
<evidence type="ECO:0000259" key="20">
    <source>
        <dbReference type="PROSITE" id="PS50885"/>
    </source>
</evidence>
<keyword evidence="8" id="KW-0418">Kinase</keyword>
<evidence type="ECO:0000256" key="12">
    <source>
        <dbReference type="ARBA" id="ARBA00023306"/>
    </source>
</evidence>
<dbReference type="EC" id="2.7.13.3" evidence="4"/>
<evidence type="ECO:0000313" key="22">
    <source>
        <dbReference type="Proteomes" id="UP000183940"/>
    </source>
</evidence>
<dbReference type="SUPFAM" id="SSF47384">
    <property type="entry name" value="Homodimeric domain of signal transducing histidine kinase"/>
    <property type="match status" value="1"/>
</dbReference>
<evidence type="ECO:0000259" key="18">
    <source>
        <dbReference type="PROSITE" id="PS50110"/>
    </source>
</evidence>
<dbReference type="CDD" id="cd16922">
    <property type="entry name" value="HATPase_EvgS-ArcB-TorS-like"/>
    <property type="match status" value="1"/>
</dbReference>
<proteinExistence type="inferred from homology"/>
<dbReference type="GO" id="GO:0016020">
    <property type="term" value="C:membrane"/>
    <property type="evidence" value="ECO:0007669"/>
    <property type="project" value="UniProtKB-SubCell"/>
</dbReference>
<keyword evidence="11 16" id="KW-0472">Membrane</keyword>
<dbReference type="InterPro" id="IPR003660">
    <property type="entry name" value="HAMP_dom"/>
</dbReference>
<evidence type="ECO:0000256" key="2">
    <source>
        <dbReference type="ARBA" id="ARBA00004370"/>
    </source>
</evidence>
<comment type="similarity">
    <text evidence="3">In the N-terminal section; belongs to the phytochrome family.</text>
</comment>
<dbReference type="AlphaFoldDB" id="A0A1L9QXF1"/>
<dbReference type="EMBL" id="MLAW01000002">
    <property type="protein sequence ID" value="OJJ27370.1"/>
    <property type="molecule type" value="Genomic_DNA"/>
</dbReference>
<feature type="domain" description="Response regulatory" evidence="18">
    <location>
        <begin position="870"/>
        <end position="986"/>
    </location>
</feature>